<dbReference type="PANTHER" id="PTHR31594:SF16">
    <property type="entry name" value="SI:CH211-281L24.3"/>
    <property type="match status" value="1"/>
</dbReference>
<feature type="domain" description="Fibronectin type-III" evidence="1">
    <location>
        <begin position="521"/>
        <end position="624"/>
    </location>
</feature>
<keyword evidence="4" id="KW-1185">Reference proteome</keyword>
<protein>
    <recommendedName>
        <fullName evidence="1">Fibronectin type-III domain-containing protein</fullName>
    </recommendedName>
</protein>
<dbReference type="CDD" id="cd00063">
    <property type="entry name" value="FN3"/>
    <property type="match status" value="1"/>
</dbReference>
<evidence type="ECO:0000313" key="2">
    <source>
        <dbReference type="EMBL" id="CAF1125874.1"/>
    </source>
</evidence>
<dbReference type="InterPro" id="IPR003961">
    <property type="entry name" value="FN3_dom"/>
</dbReference>
<dbReference type="EMBL" id="CAJNOM010000633">
    <property type="protein sequence ID" value="CAF1528402.1"/>
    <property type="molecule type" value="Genomic_DNA"/>
</dbReference>
<dbReference type="Proteomes" id="UP000663832">
    <property type="component" value="Unassembled WGS sequence"/>
</dbReference>
<dbReference type="InterPro" id="IPR013783">
    <property type="entry name" value="Ig-like_fold"/>
</dbReference>
<dbReference type="Gene3D" id="2.60.40.10">
    <property type="entry name" value="Immunoglobulins"/>
    <property type="match status" value="1"/>
</dbReference>
<proteinExistence type="predicted"/>
<reference evidence="3" key="1">
    <citation type="submission" date="2021-02" db="EMBL/GenBank/DDBJ databases">
        <authorList>
            <person name="Nowell W R."/>
        </authorList>
    </citation>
    <scope>NUCLEOTIDE SEQUENCE</scope>
</reference>
<evidence type="ECO:0000259" key="1">
    <source>
        <dbReference type="PROSITE" id="PS50853"/>
    </source>
</evidence>
<gene>
    <name evidence="2" type="ORF">BJG266_LOCUS22720</name>
    <name evidence="3" type="ORF">QVE165_LOCUS45316</name>
</gene>
<dbReference type="OrthoDB" id="10025689at2759"/>
<dbReference type="Pfam" id="PF24674">
    <property type="entry name" value="MACPF_SNTX"/>
    <property type="match status" value="1"/>
</dbReference>
<accession>A0A815V4P5</accession>
<dbReference type="InterPro" id="IPR052090">
    <property type="entry name" value="Cytolytic_pore-forming_toxin"/>
</dbReference>
<dbReference type="Proteomes" id="UP000663877">
    <property type="component" value="Unassembled WGS sequence"/>
</dbReference>
<dbReference type="SUPFAM" id="SSF49265">
    <property type="entry name" value="Fibronectin type III"/>
    <property type="match status" value="1"/>
</dbReference>
<organism evidence="3 4">
    <name type="scientific">Adineta steineri</name>
    <dbReference type="NCBI Taxonomy" id="433720"/>
    <lineage>
        <taxon>Eukaryota</taxon>
        <taxon>Metazoa</taxon>
        <taxon>Spiralia</taxon>
        <taxon>Gnathifera</taxon>
        <taxon>Rotifera</taxon>
        <taxon>Eurotatoria</taxon>
        <taxon>Bdelloidea</taxon>
        <taxon>Adinetida</taxon>
        <taxon>Adinetidae</taxon>
        <taxon>Adineta</taxon>
    </lineage>
</organism>
<evidence type="ECO:0000313" key="4">
    <source>
        <dbReference type="Proteomes" id="UP000663832"/>
    </source>
</evidence>
<dbReference type="InterPro" id="IPR036116">
    <property type="entry name" value="FN3_sf"/>
</dbReference>
<sequence>MAMEHIITMATLGRPFQLGMLYDVRSDKLITNVTLWAPRILEDHTNIYKQSYADYEIITEDSFQDKARALGVKPNLKLSLLSGLFNVSGSAEYADDYQKTNLNARVTLKYSITTHFQQLTMKHLGKDNLDHPSLRNKNLATHVVTDVLYGTEAFFVFDRTISNGKFKNEISGKLKAIIDNLIFKADEGAKLKLTNEENKIVNKWNCRFYGDFHLNQTQINLIEAVKIYRGLSSLLGVNNEKAVPKEVWLHPLSPLGNNLTKIVRQISSSLIDHTIKVIEDLRYLELRSLDLSTSKIFTHLDYMETHLSNFTEQLSKMRHVLRKKIALTLPAQRGNTNMLETFLLSVSKEVDSSPFSRRPLKSWLKEKEAEITIITKWIQNLSEDKSLDILIKSSSLDEVINDTRYDYIFCLSLCLVEHSDLQIIDMKKYLHNMENYLHNKKNFKSSTIRKKHKTWFENTHNMKIFDKSVQQFKEFAQGNNIKNSRIKFIVNEKYAVNHNKTVKLILYNNGLEISGFIMPSKPAAPYAISITDNSVTLTWTDESSGSENVQNYKVMYQKYHGKNQSKEDEQWSEEYTNGNYKNITISNLPSSTKFIFKVQAITAIGLSAISARSEPMETFANNESKSDFEGNPNRLMNQQHNQSFSRSSPNDSFVRQSLAVQERLMNISAITHKLAIVPPGSPAENVSIIQPGTPAIFHLDNRTAYVPRYKTSLPTLSKGPDSSNVEFSTVYHPEFGALVMEPFIENLYNISNYGNYKVTIYSEDSQHIIAETMIGLVPEIEISVPKQFIIRDSINNLIVNGIVTIKLVGGGAVAFNGTTDQSGMINLPDTLADGTYEVEIYSPNKPTLQQLKFFMVTYQNRRQEKNFSFLGRSNLKPNEIEIILRWAAEPRDLDSHLYSSDGKHIYFSNKNEKNMALDCDVLYGYGPETTRFTIQPNLTYIYVVHRFSDEPILTKSKAELTFNIDTKTTHINKIGRHDKLVNGEIYKIPELTRPEARFWIVCMIDGSTKQIKFFENVFEDHNDYITNEIDMKYYTE</sequence>
<comment type="caution">
    <text evidence="3">The sequence shown here is derived from an EMBL/GenBank/DDBJ whole genome shotgun (WGS) entry which is preliminary data.</text>
</comment>
<dbReference type="InterPro" id="IPR056072">
    <property type="entry name" value="SNTX_MACPF/CDC-like_dom"/>
</dbReference>
<dbReference type="Pfam" id="PF18078">
    <property type="entry name" value="Thioredoxin_11"/>
    <property type="match status" value="1"/>
</dbReference>
<name>A0A815V4P5_9BILA</name>
<evidence type="ECO:0000313" key="3">
    <source>
        <dbReference type="EMBL" id="CAF1528402.1"/>
    </source>
</evidence>
<dbReference type="EMBL" id="CAJNOI010000145">
    <property type="protein sequence ID" value="CAF1125874.1"/>
    <property type="molecule type" value="Genomic_DNA"/>
</dbReference>
<dbReference type="AlphaFoldDB" id="A0A815V4P5"/>
<dbReference type="InterPro" id="IPR040581">
    <property type="entry name" value="Thioredoxin_11"/>
</dbReference>
<dbReference type="InterPro" id="IPR048997">
    <property type="entry name" value="Stonustoxin-like_helical"/>
</dbReference>
<dbReference type="Pfam" id="PF21109">
    <property type="entry name" value="Stonustoxin_helical"/>
    <property type="match status" value="1"/>
</dbReference>
<dbReference type="PROSITE" id="PS50853">
    <property type="entry name" value="FN3"/>
    <property type="match status" value="1"/>
</dbReference>
<dbReference type="SMART" id="SM00060">
    <property type="entry name" value="FN3"/>
    <property type="match status" value="1"/>
</dbReference>
<dbReference type="PANTHER" id="PTHR31594">
    <property type="entry name" value="AIG1-TYPE G DOMAIN-CONTAINING PROTEIN"/>
    <property type="match status" value="1"/>
</dbReference>
<dbReference type="Pfam" id="PF00041">
    <property type="entry name" value="fn3"/>
    <property type="match status" value="1"/>
</dbReference>